<keyword evidence="4" id="KW-1185">Reference proteome</keyword>
<reference evidence="3" key="1">
    <citation type="journal article" date="2020" name="Fungal Divers.">
        <title>Resolving the Mortierellaceae phylogeny through synthesis of multi-gene phylogenetics and phylogenomics.</title>
        <authorList>
            <person name="Vandepol N."/>
            <person name="Liber J."/>
            <person name="Desiro A."/>
            <person name="Na H."/>
            <person name="Kennedy M."/>
            <person name="Barry K."/>
            <person name="Grigoriev I.V."/>
            <person name="Miller A.N."/>
            <person name="O'Donnell K."/>
            <person name="Stajich J.E."/>
            <person name="Bonito G."/>
        </authorList>
    </citation>
    <scope>NUCLEOTIDE SEQUENCE</scope>
    <source>
        <strain evidence="3">NRRL 28262</strain>
    </source>
</reference>
<accession>A0AAD4D4I6</accession>
<evidence type="ECO:0000313" key="3">
    <source>
        <dbReference type="EMBL" id="KAG0265723.1"/>
    </source>
</evidence>
<evidence type="ECO:0000313" key="4">
    <source>
        <dbReference type="Proteomes" id="UP001194580"/>
    </source>
</evidence>
<keyword evidence="1" id="KW-0175">Coiled coil</keyword>
<comment type="caution">
    <text evidence="3">The sequence shown here is derived from an EMBL/GenBank/DDBJ whole genome shotgun (WGS) entry which is preliminary data.</text>
</comment>
<proteinExistence type="predicted"/>
<feature type="compositionally biased region" description="Basic and acidic residues" evidence="2">
    <location>
        <begin position="264"/>
        <end position="284"/>
    </location>
</feature>
<feature type="non-terminal residue" evidence="3">
    <location>
        <position position="1"/>
    </location>
</feature>
<feature type="coiled-coil region" evidence="1">
    <location>
        <begin position="45"/>
        <end position="103"/>
    </location>
</feature>
<gene>
    <name evidence="3" type="ORF">BGZ95_003235</name>
</gene>
<feature type="compositionally biased region" description="Low complexity" evidence="2">
    <location>
        <begin position="227"/>
        <end position="261"/>
    </location>
</feature>
<evidence type="ECO:0000256" key="2">
    <source>
        <dbReference type="SAM" id="MobiDB-lite"/>
    </source>
</evidence>
<dbReference type="AlphaFoldDB" id="A0AAD4D4I6"/>
<protein>
    <submittedName>
        <fullName evidence="3">Uncharacterized protein</fullName>
    </submittedName>
</protein>
<organism evidence="3 4">
    <name type="scientific">Linnemannia exigua</name>
    <dbReference type="NCBI Taxonomy" id="604196"/>
    <lineage>
        <taxon>Eukaryota</taxon>
        <taxon>Fungi</taxon>
        <taxon>Fungi incertae sedis</taxon>
        <taxon>Mucoromycota</taxon>
        <taxon>Mortierellomycotina</taxon>
        <taxon>Mortierellomycetes</taxon>
        <taxon>Mortierellales</taxon>
        <taxon>Mortierellaceae</taxon>
        <taxon>Linnemannia</taxon>
    </lineage>
</organism>
<sequence>SHALNTSTGRELEDALAAVKSHQEALAAQQQVAAAAQGHSATMSEEALEAERKRAQALAAHQEELELVIENAQRTIQGLEATNQDLEQQLRASENKISILLDNFQGPESVRNSMASLNGNDDLIQRLMEASHHAGGVVGSGRSYLTPMSHGSHLTDRSSADSLANELELMRSNWGQAHVQVAATTTATPTTSATPVTAVAVSPLSPAAIALPSSPVSIKSPVDKPVSSSSTSATSTTTTSNTNTNTNTNTNVGSSSSSSTSAQKLEEYERMIEDMAHQRRQYEE</sequence>
<evidence type="ECO:0000256" key="1">
    <source>
        <dbReference type="SAM" id="Coils"/>
    </source>
</evidence>
<dbReference type="EMBL" id="JAAAIL010001727">
    <property type="protein sequence ID" value="KAG0265723.1"/>
    <property type="molecule type" value="Genomic_DNA"/>
</dbReference>
<dbReference type="Proteomes" id="UP001194580">
    <property type="component" value="Unassembled WGS sequence"/>
</dbReference>
<feature type="region of interest" description="Disordered" evidence="2">
    <location>
        <begin position="214"/>
        <end position="284"/>
    </location>
</feature>
<name>A0AAD4D4I6_9FUNG</name>